<gene>
    <name evidence="1" type="ORF">Rcae01_05312</name>
</gene>
<sequence>MLGILTEQKTADPSEMRASRGWMVATRRVRMPSVLRVSAEKVDGLSQRVKTRFYSIMQLKRILSENPAIVESLVQPVVL</sequence>
<dbReference type="Proteomes" id="UP001416858">
    <property type="component" value="Unassembled WGS sequence"/>
</dbReference>
<dbReference type="EMBL" id="BAABRO010000016">
    <property type="protein sequence ID" value="GAA5509809.1"/>
    <property type="molecule type" value="Genomic_DNA"/>
</dbReference>
<evidence type="ECO:0000313" key="2">
    <source>
        <dbReference type="Proteomes" id="UP001416858"/>
    </source>
</evidence>
<organism evidence="1 2">
    <name type="scientific">Novipirellula caenicola</name>
    <dbReference type="NCBI Taxonomy" id="1536901"/>
    <lineage>
        <taxon>Bacteria</taxon>
        <taxon>Pseudomonadati</taxon>
        <taxon>Planctomycetota</taxon>
        <taxon>Planctomycetia</taxon>
        <taxon>Pirellulales</taxon>
        <taxon>Pirellulaceae</taxon>
        <taxon>Novipirellula</taxon>
    </lineage>
</organism>
<keyword evidence="2" id="KW-1185">Reference proteome</keyword>
<name>A0ABP9VXF7_9BACT</name>
<comment type="caution">
    <text evidence="1">The sequence shown here is derived from an EMBL/GenBank/DDBJ whole genome shotgun (WGS) entry which is preliminary data.</text>
</comment>
<proteinExistence type="predicted"/>
<accession>A0ABP9VXF7</accession>
<evidence type="ECO:0000313" key="1">
    <source>
        <dbReference type="EMBL" id="GAA5509809.1"/>
    </source>
</evidence>
<reference evidence="1 2" key="1">
    <citation type="submission" date="2024-02" db="EMBL/GenBank/DDBJ databases">
        <title>Rhodopirellula caenicola NBRC 110016.</title>
        <authorList>
            <person name="Ichikawa N."/>
            <person name="Katano-Makiyama Y."/>
            <person name="Hidaka K."/>
        </authorList>
    </citation>
    <scope>NUCLEOTIDE SEQUENCE [LARGE SCALE GENOMIC DNA]</scope>
    <source>
        <strain evidence="1 2">NBRC 110016</strain>
    </source>
</reference>
<protein>
    <submittedName>
        <fullName evidence="1">Uncharacterized protein</fullName>
    </submittedName>
</protein>